<feature type="domain" description="WRKY19-like zinc finger" evidence="2">
    <location>
        <begin position="161"/>
        <end position="184"/>
    </location>
</feature>
<organism evidence="3 4">
    <name type="scientific">Saprolegnia parasitica (strain CBS 223.65)</name>
    <dbReference type="NCBI Taxonomy" id="695850"/>
    <lineage>
        <taxon>Eukaryota</taxon>
        <taxon>Sar</taxon>
        <taxon>Stramenopiles</taxon>
        <taxon>Oomycota</taxon>
        <taxon>Saprolegniomycetes</taxon>
        <taxon>Saprolegniales</taxon>
        <taxon>Saprolegniaceae</taxon>
        <taxon>Saprolegnia</taxon>
    </lineage>
</organism>
<evidence type="ECO:0000259" key="2">
    <source>
        <dbReference type="Pfam" id="PF24906"/>
    </source>
</evidence>
<dbReference type="PANTHER" id="PTHR31827">
    <property type="entry name" value="EMB|CAB89363.1"/>
    <property type="match status" value="1"/>
</dbReference>
<feature type="region of interest" description="Disordered" evidence="1">
    <location>
        <begin position="266"/>
        <end position="295"/>
    </location>
</feature>
<name>A0A067BQX3_SAPPC</name>
<dbReference type="OrthoDB" id="60044at2759"/>
<sequence length="295" mass="31739">MSYIEDAHYALSCVEFAYPPSFPIYSAPIDHVMQLPSNDASMLLYAYQPPTFYAPSSPIDIEYPPVVFSAPTTLYPPSPHLEKTKDIPSVCLTDGCHAPIPWRRGHCRDHGGVKKCGRPRCPRGPQRGGFCITHGGGRRCSMDGCIKAVQTAGLCKSHGGGIRCGADGCDKSSQGGGYCRKHGGGKRCQAIACDKGVQRGSFCAKHGGFQYCKVDGCHRTDRGGGCCDVHRKNLACAFSGCMRMARKQGLCVAHAKRYVTTRDGVEPRVVGGPQMSSSNVSSPHSGYEHSTEYAI</sequence>
<dbReference type="Pfam" id="PF24906">
    <property type="entry name" value="Zf_WRKY19"/>
    <property type="match status" value="2"/>
</dbReference>
<dbReference type="InterPro" id="IPR056866">
    <property type="entry name" value="Znf_WRKY19"/>
</dbReference>
<accession>A0A067BQX3</accession>
<dbReference type="STRING" id="695850.A0A067BQX3"/>
<dbReference type="VEuPathDB" id="FungiDB:SPRG_13411"/>
<dbReference type="KEGG" id="spar:SPRG_13411"/>
<proteinExistence type="predicted"/>
<evidence type="ECO:0000256" key="1">
    <source>
        <dbReference type="SAM" id="MobiDB-lite"/>
    </source>
</evidence>
<feature type="compositionally biased region" description="Basic and acidic residues" evidence="1">
    <location>
        <begin position="286"/>
        <end position="295"/>
    </location>
</feature>
<dbReference type="EMBL" id="KK583306">
    <property type="protein sequence ID" value="KDO20658.1"/>
    <property type="molecule type" value="Genomic_DNA"/>
</dbReference>
<dbReference type="PANTHER" id="PTHR31827:SF1">
    <property type="entry name" value="EMB|CAB89363.1"/>
    <property type="match status" value="1"/>
</dbReference>
<dbReference type="AlphaFoldDB" id="A0A067BQX3"/>
<dbReference type="GeneID" id="24135290"/>
<feature type="domain" description="WRKY19-like zinc finger" evidence="2">
    <location>
        <begin position="137"/>
        <end position="160"/>
    </location>
</feature>
<dbReference type="RefSeq" id="XP_012208624.1">
    <property type="nucleotide sequence ID" value="XM_012353234.1"/>
</dbReference>
<evidence type="ECO:0000313" key="4">
    <source>
        <dbReference type="Proteomes" id="UP000030745"/>
    </source>
</evidence>
<keyword evidence="4" id="KW-1185">Reference proteome</keyword>
<dbReference type="Proteomes" id="UP000030745">
    <property type="component" value="Unassembled WGS sequence"/>
</dbReference>
<protein>
    <recommendedName>
        <fullName evidence="2">WRKY19-like zinc finger domain-containing protein</fullName>
    </recommendedName>
</protein>
<feature type="compositionally biased region" description="Polar residues" evidence="1">
    <location>
        <begin position="274"/>
        <end position="284"/>
    </location>
</feature>
<gene>
    <name evidence="3" type="ORF">SPRG_13411</name>
</gene>
<dbReference type="OMA" id="CVAHAKR"/>
<evidence type="ECO:0000313" key="3">
    <source>
        <dbReference type="EMBL" id="KDO20658.1"/>
    </source>
</evidence>
<reference evidence="3 4" key="1">
    <citation type="journal article" date="2013" name="PLoS Genet.">
        <title>Distinctive expansion of potential virulence genes in the genome of the oomycete fish pathogen Saprolegnia parasitica.</title>
        <authorList>
            <person name="Jiang R.H."/>
            <person name="de Bruijn I."/>
            <person name="Haas B.J."/>
            <person name="Belmonte R."/>
            <person name="Lobach L."/>
            <person name="Christie J."/>
            <person name="van den Ackerveken G."/>
            <person name="Bottin A."/>
            <person name="Bulone V."/>
            <person name="Diaz-Moreno S.M."/>
            <person name="Dumas B."/>
            <person name="Fan L."/>
            <person name="Gaulin E."/>
            <person name="Govers F."/>
            <person name="Grenville-Briggs L.J."/>
            <person name="Horner N.R."/>
            <person name="Levin J.Z."/>
            <person name="Mammella M."/>
            <person name="Meijer H.J."/>
            <person name="Morris P."/>
            <person name="Nusbaum C."/>
            <person name="Oome S."/>
            <person name="Phillips A.J."/>
            <person name="van Rooyen D."/>
            <person name="Rzeszutek E."/>
            <person name="Saraiva M."/>
            <person name="Secombes C.J."/>
            <person name="Seidl M.F."/>
            <person name="Snel B."/>
            <person name="Stassen J.H."/>
            <person name="Sykes S."/>
            <person name="Tripathy S."/>
            <person name="van den Berg H."/>
            <person name="Vega-Arreguin J.C."/>
            <person name="Wawra S."/>
            <person name="Young S.K."/>
            <person name="Zeng Q."/>
            <person name="Dieguez-Uribeondo J."/>
            <person name="Russ C."/>
            <person name="Tyler B.M."/>
            <person name="van West P."/>
        </authorList>
    </citation>
    <scope>NUCLEOTIDE SEQUENCE [LARGE SCALE GENOMIC DNA]</scope>
    <source>
        <strain evidence="3 4">CBS 223.65</strain>
    </source>
</reference>